<dbReference type="InterPro" id="IPR000403">
    <property type="entry name" value="PI3/4_kinase_cat_dom"/>
</dbReference>
<accession>A0A6V7VCW5</accession>
<evidence type="ECO:0000259" key="4">
    <source>
        <dbReference type="PROSITE" id="PS51190"/>
    </source>
</evidence>
<dbReference type="InterPro" id="IPR011009">
    <property type="entry name" value="Kinase-like_dom_sf"/>
</dbReference>
<evidence type="ECO:0000256" key="1">
    <source>
        <dbReference type="SAM" id="MobiDB-lite"/>
    </source>
</evidence>
<dbReference type="SUPFAM" id="SSF56112">
    <property type="entry name" value="Protein kinase-like (PK-like)"/>
    <property type="match status" value="1"/>
</dbReference>
<dbReference type="SUPFAM" id="SSF48371">
    <property type="entry name" value="ARM repeat"/>
    <property type="match status" value="2"/>
</dbReference>
<dbReference type="Pfam" id="PF20175">
    <property type="entry name" value="Tra1_central"/>
    <property type="match status" value="1"/>
</dbReference>
<dbReference type="InterPro" id="IPR050517">
    <property type="entry name" value="DDR_Repair_Kinase"/>
</dbReference>
<comment type="caution">
    <text evidence="5">The sequence shown here is derived from an EMBL/GenBank/DDBJ whole genome shotgun (WGS) entry which is preliminary data.</text>
</comment>
<feature type="transmembrane region" description="Helical" evidence="2">
    <location>
        <begin position="1852"/>
        <end position="1879"/>
    </location>
</feature>
<evidence type="ECO:0000259" key="3">
    <source>
        <dbReference type="PROSITE" id="PS50290"/>
    </source>
</evidence>
<dbReference type="GO" id="GO:0005634">
    <property type="term" value="C:nucleus"/>
    <property type="evidence" value="ECO:0007669"/>
    <property type="project" value="TreeGrafter"/>
</dbReference>
<feature type="domain" description="PI3K/PI4K catalytic" evidence="3">
    <location>
        <begin position="3763"/>
        <end position="4121"/>
    </location>
</feature>
<dbReference type="InterPro" id="IPR046807">
    <property type="entry name" value="Tra1_central"/>
</dbReference>
<feature type="compositionally biased region" description="Polar residues" evidence="1">
    <location>
        <begin position="2160"/>
        <end position="2176"/>
    </location>
</feature>
<organism evidence="5 6">
    <name type="scientific">Meloidogyne enterolobii</name>
    <name type="common">Root-knot nematode worm</name>
    <name type="synonym">Meloidogyne mayaguensis</name>
    <dbReference type="NCBI Taxonomy" id="390850"/>
    <lineage>
        <taxon>Eukaryota</taxon>
        <taxon>Metazoa</taxon>
        <taxon>Ecdysozoa</taxon>
        <taxon>Nematoda</taxon>
        <taxon>Chromadorea</taxon>
        <taxon>Rhabditida</taxon>
        <taxon>Tylenchina</taxon>
        <taxon>Tylenchomorpha</taxon>
        <taxon>Tylenchoidea</taxon>
        <taxon>Meloidogynidae</taxon>
        <taxon>Meloidogyninae</taxon>
        <taxon>Meloidogyne</taxon>
    </lineage>
</organism>
<reference evidence="5 6" key="1">
    <citation type="submission" date="2020-08" db="EMBL/GenBank/DDBJ databases">
        <authorList>
            <person name="Koutsovoulos G."/>
            <person name="Danchin GJ E."/>
        </authorList>
    </citation>
    <scope>NUCLEOTIDE SEQUENCE [LARGE SCALE GENOMIC DNA]</scope>
</reference>
<evidence type="ECO:0000313" key="5">
    <source>
        <dbReference type="EMBL" id="CAD2172021.1"/>
    </source>
</evidence>
<dbReference type="GO" id="GO:0006355">
    <property type="term" value="P:regulation of DNA-templated transcription"/>
    <property type="evidence" value="ECO:0007669"/>
    <property type="project" value="TreeGrafter"/>
</dbReference>
<keyword evidence="2" id="KW-1133">Transmembrane helix</keyword>
<dbReference type="GO" id="GO:0035267">
    <property type="term" value="C:NuA4 histone acetyltransferase complex"/>
    <property type="evidence" value="ECO:0007669"/>
    <property type="project" value="TreeGrafter"/>
</dbReference>
<dbReference type="GO" id="GO:0006281">
    <property type="term" value="P:DNA repair"/>
    <property type="evidence" value="ECO:0007669"/>
    <property type="project" value="TreeGrafter"/>
</dbReference>
<protein>
    <submittedName>
        <fullName evidence="5">Uncharacterized protein</fullName>
    </submittedName>
</protein>
<sequence>MPSTSSSVPPLAVHLNMLINTLGEAPRDDVKFQVLKEISENIDELFGTSAYSSLIEGLICIFMRLLQETSPQFIAENNTLQLRKLMLELLFRLSSNDVVKSYGKSLQQILLRLIYLENEENALLIIKILTDHIKTFRPAFASELTSFFIQWKNAYTEMLRHTANESMFLQKPFSTSKRTIEESVVEALRTCYFTTPLTFSQPQQSDESVTPMLEKYTLIPKANQSVKVLAEMSVFLLVLIQMHRQHLLGEVLDLIPIFLRYINIKLPEHLKLEKNYNRELVDEFHNSQVRALSFIGYTAKQAQIATVVSEHTKSITDAILMLIDSFHPEVIIQRRELLMSLKYLFQSEFKTNFITLIPKMCDEKALLGNSFTSQDQLRNQSYSLLADILHHVRMNIPHLLKHIFFLCSRCLHDHQLLPYVQTMYGKLMMNLIEPLIIQSKENGTEIRLILCNSINSFLRKAKLIANYHLPLIKEKYNKSNIIQQQQQQQIKSTTEQKNLQSPSKTIVLTEGQQTQEIENTGGGGGGQKQEKSSSSIEANRATFWQDPTSPLSLNDCKNLVRFIIQPIKMMVIALKEIGIEQEPQVISTVERCLLELFPNGLICLDIFIIGSNLMQGGGVGNVYQHKISSNVRSKEEKETLDAFIAIYTNMRSSSFERVLEQHIEFLIERISINPILQNICSTFLTNPATMNKTGQILVKYLLTKLPDLGANNEGATLYLKLFKLVFHAISCSSNNSDCDTILKPFLHQIIQQSMQYALEARESTNYFLLLRALFRSIGSGTHEQMYHQFLPLLPSILQQLNRLQNGSHLQSIHELFVELCLTVPVRLSSLLPYLPLLMDPLVCALNGSPTLVQQGLRTLELCVDNLQPEYFYDHMQPVRASLMKGLWHCVSHGDSHSSLIAFRILGKFGGSNRKILLDAQNIQDYNKINKNEEKLPKIILPFNKIQIDNNNEELINNGEELIQCTVDLNVIVNSACKILRNQTTTTSNSYNQLAAANLLKFVLSKIFSIEKSSIKNSSQLVDNISKIISSNFKKFDEKSTKMYIICSDSNSRELAINALKGMFICVFNVETREKFLEFFKVVIKYLSINGIFEGNDRKGHSSMDSFVLIDVIAQTLSDPCKDFCHAAILALRIIIDTLNIIYEQNVEKICQFPLFEYLFEKITLLCYSCEWFSKLGGCTALRLIIEYYPPLLVQKYCIKIVEACIQMISDLSNELSSGALDYSSKTIDLLLNVCFPNNSNSTLSIDLLNQFVSKLINFIDDPDYILRKEIFRIICSLSTRTNLPLYSILKNFKESLRTKILESIREFVTISEKCKIAGIDLFIFCSKIDEFNIDIPLYECMIFARSLLKICFHIIEENSSNDFSDESRNEATLRDISLKALILLYFNIASYSKSIISSIQIPKFLHHQKQQQILLEQIFQTIFENAIIMKNENKLKEEACECIGKILEEYNNSENIFYINQKLDEIINNFMDKKLTISTTFFNKINFLIKYSTRNFKMEELELIMKDILILIDASLSSNNLNIFDVECVSNALQFFTHVNYLDQQLLQKLFLFYSECLSIFTTKQNITWQNDYFSYLSKFSSDFYPITILTKEIFNNDSATNFLVLLTSMEDATNFRLCIADNLSTLQQFTDELLQPNNDNIFSPSSNDNNSSNLNNNKKFMLNFLRFLSTFFEKHNLLNDSNDFSNNYIQLWNDIIFSIRQLWLSENFQNSHSVGQIFPDEEAANLLSALPQEEESSFVIPPKILDENKFDVPIYCARIILTKLKFLLALQTTVENSEILSSEDEIIDLLYDLTFAFVRNYASDFLFLQQFIEEEIVPKISLSLRRATFFKVINLLKSDPKNGHSMHLVRFMQYIVAPSFSLLLIIMKLIWLLVVLLFHKHLACVIQSTSDSPTTMIIDDDQKHQQQNNIVLILCREVIQKATSDRTSLSHTLVIVMYLFCSLFVQKCSTHIYDASKKQQGNKQELGNLRPFMLFGWPSLQQSFRGDLTEKYTGLFLIANIVDKFLINRTIILQVLNSLIQAYQQDNKEMVRKSLDILIPAVTRRMTDGYSQLKALIKKVMIEETKQYGLQIIHCLQIIIRQYKVFYYVRHSMSQLILSSIQKLMSIQIGLETKRLLLEFCEVVIKWEQDRQQQLNLTNNSNCKIEHVVVELGDDNDDNVAQQPSTSSNIDTEQPSIPLPPDSNKEMDKNFIDTVIMFLFRMATSTDQFSTSSGGGSSALEQINRRALLLLRLALKPNIFGSVVTIRTNLFEKQLQLPNPEQFSTANETAINQQLQLVNITLDVLSNIIPHLSQQLLVDLFRPLQRSLICCMSYSNSQQILRSTYNILGKLLDKTTKNNAASMTPPPGLNDFDLLNQHISRCIHDAFNNYACSLTASPPMTVITLLRLMHSAQSNYLETVCLGSFVKLLQRLVREYVATNFTYSATTAITPIQQHDLQAQKLIGDLLSICLELLCSRTRYFNTEAQKTIVQFVIIPLIEKGAADKIIENVIKIATEILTSEVQLISESFQQQLQQITSTPQQNIKIQSLGAQVLFKLFSTLESRLTTNFELKNLFLNAIILLYENSSSLMLSGSGDGLLNIEIIQPAFYWGLCCVDKELRKRFFTIHQRLFPPNLFARLIYIFTNERWDLLNSSTTNSSSSSSIIAHLINLLLNSDKSTTNNSNLLLKLKNCSIFCPLLIINEEKNEEKNEEEIEGRKGEEEEKIIEKMSLDVETIDLVNVGDEEEDEIQMDTTTTMEDDKKGRRKDKEGEDEETIMEVDDKEDNKTKLNKIFDEIQESLCISNDEQSSTSTFCTEWIENFVDLLYIDPLLCQQTFIELFTSIWSNLNENEREKICSFITPFLTSSAFCIPPSTTKNGRIKKEDNHFEEEKEENFVVSTILKALIKCKKPEIEIDPVVLSYVGSNFKCWHIALLKLEKIAISKKALISNIGGEITTSAWNAATNLTEEKLDTLDSLTRLYQYLNEFDQYNFVWRKRACFEKTIKCLAFYQQGDFVRARETAEKLMLYLNEKLFKSDSLNAVTPAILSEFQVFEHCWIDSCKQLNDWTSLEAFSNSDEVANINLLTETAWHLSDWKLLKDCLIQLDAAGDPSMTIKSSLYKLMINIANFDQLDFRPILNKEFNGKAFAEINKMLITNWKKLPSIISHSHLEILNLAHFTHEQQQQNGSSSSSTNNLNTSVKHLLKSWRSRPITNIDQLNSLVDLFTWRSQFFCSILNFYENTDQKSLLTLPVHTLAQTQIQLSRMLRRSNQLELAQNELNKLHSSILVHPIDIHLKLVEHIKCLLRLSSNEFIQSSSTTTTSVKRSINAAQDALIEALNLIEGVQLNVLKRDQISRLMICKGIVLSKLDKREEAGRAFSAAAQLDHDLLGGTSVWKHWGDFLTSIFMSNINENSAQITGIQAIACTLEHAKISQSPLKARLSIAKFLWLIKILTSFGGSEKILVSLNELLEKYVDNETINPSNWLFWLNALLMEAQQRPSPAILNILKCIGKAFPQKMFYDLRIVLGSKNVTEYLQKYRLSLQNTKNNGNNNHNASPSTSSSSINITTTTMENTENQQQQLASILFCICENNFIEIDALNKIMLDFENFPISPLEELLNEFRQILSSCHFEQFTKLADLTSTIIDFKTLQKLSSCITNYFNFASAFTEQDEEKRICKILQDNFIFLKNYYERDYSQQHQQKQISLFSVASALRKSILKISDYLKNNMGSRRLIDHAKYLAKFKSSLALIDVFSAGFDVGGYRASTTTTTSSSNCNAQIASFLPIFDQFIHNESTICRVIKLRSLNGKIYTFQLENVCGGYDSTKIHILQLFCLLNVEFSKSRHTAQRFIQFCIPQIIHIGSSTRLLECPQNSITKTTNSSLSSSDNFVIFGDILNEMLQEEKPLLTSSSIVEYYYGRLAEQRYSHKNLHELFNNISNGGGGTDLLMDSSSNNNLIIVKRDLLSKWMYSRYTEAESLWNARKKLSIHFALLGLCEYAFFLSSMSPDGLILNISTAQLFFLDYKFDLTKKVCDTLAGKVRFIELDANRPVPFRLTCNISHFLDASIEGHLAGALIAIARSFNTKTLEIWLRPILWDVFSKAAEEDPKMNIVNPVKRAVDTVLTRIKAISHIENGSSATSQLLMQAQLSDNLCRMDPSWHPWF</sequence>
<keyword evidence="2" id="KW-0812">Transmembrane</keyword>
<dbReference type="Pfam" id="PF20206">
    <property type="entry name" value="Tra1_ring"/>
    <property type="match status" value="1"/>
</dbReference>
<keyword evidence="2" id="KW-0472">Membrane</keyword>
<feature type="compositionally biased region" description="Basic and acidic residues" evidence="1">
    <location>
        <begin position="2739"/>
        <end position="2750"/>
    </location>
</feature>
<dbReference type="PANTHER" id="PTHR11139">
    <property type="entry name" value="ATAXIA TELANGIECTASIA MUTATED ATM -RELATED"/>
    <property type="match status" value="1"/>
</dbReference>
<dbReference type="OrthoDB" id="5570127at2759"/>
<dbReference type="GO" id="GO:0000124">
    <property type="term" value="C:SAGA complex"/>
    <property type="evidence" value="ECO:0007669"/>
    <property type="project" value="TreeGrafter"/>
</dbReference>
<dbReference type="InterPro" id="IPR003152">
    <property type="entry name" value="FATC_dom"/>
</dbReference>
<dbReference type="InterPro" id="IPR046805">
    <property type="entry name" value="Tra1_ring"/>
</dbReference>
<name>A0A6V7VCW5_MELEN</name>
<feature type="compositionally biased region" description="Low complexity" evidence="1">
    <location>
        <begin position="510"/>
        <end position="519"/>
    </location>
</feature>
<feature type="region of interest" description="Disordered" evidence="1">
    <location>
        <begin position="2734"/>
        <end position="2757"/>
    </location>
</feature>
<dbReference type="PROSITE" id="PS51190">
    <property type="entry name" value="FATC"/>
    <property type="match status" value="1"/>
</dbReference>
<gene>
    <name evidence="5" type="ORF">MENT_LOCUS23555</name>
</gene>
<evidence type="ECO:0000256" key="2">
    <source>
        <dbReference type="SAM" id="Phobius"/>
    </source>
</evidence>
<feature type="region of interest" description="Disordered" evidence="1">
    <location>
        <begin position="510"/>
        <end position="537"/>
    </location>
</feature>
<feature type="region of interest" description="Disordered" evidence="1">
    <location>
        <begin position="2156"/>
        <end position="2187"/>
    </location>
</feature>
<dbReference type="Proteomes" id="UP000580250">
    <property type="component" value="Unassembled WGS sequence"/>
</dbReference>
<feature type="domain" description="FATC" evidence="4">
    <location>
        <begin position="4111"/>
        <end position="4140"/>
    </location>
</feature>
<dbReference type="PROSITE" id="PS50290">
    <property type="entry name" value="PI3_4_KINASE_3"/>
    <property type="match status" value="1"/>
</dbReference>
<dbReference type="PANTHER" id="PTHR11139:SF1">
    <property type="entry name" value="TRANSFORMATION_TRANSCRIPTION DOMAIN-ASSOCIATED PROTEIN"/>
    <property type="match status" value="1"/>
</dbReference>
<dbReference type="InterPro" id="IPR016024">
    <property type="entry name" value="ARM-type_fold"/>
</dbReference>
<evidence type="ECO:0000313" key="6">
    <source>
        <dbReference type="Proteomes" id="UP000580250"/>
    </source>
</evidence>
<proteinExistence type="predicted"/>
<dbReference type="EMBL" id="CAJEWN010000194">
    <property type="protein sequence ID" value="CAD2172021.1"/>
    <property type="molecule type" value="Genomic_DNA"/>
</dbReference>
<feature type="transmembrane region" description="Helical" evidence="2">
    <location>
        <begin position="1929"/>
        <end position="1946"/>
    </location>
</feature>